<gene>
    <name evidence="1" type="ORF">GCM10022403_071700</name>
</gene>
<dbReference type="Proteomes" id="UP001501009">
    <property type="component" value="Unassembled WGS sequence"/>
</dbReference>
<evidence type="ECO:0000313" key="2">
    <source>
        <dbReference type="Proteomes" id="UP001501009"/>
    </source>
</evidence>
<comment type="caution">
    <text evidence="1">The sequence shown here is derived from an EMBL/GenBank/DDBJ whole genome shotgun (WGS) entry which is preliminary data.</text>
</comment>
<protein>
    <submittedName>
        <fullName evidence="1">Uncharacterized protein</fullName>
    </submittedName>
</protein>
<dbReference type="InterPro" id="IPR023214">
    <property type="entry name" value="HAD_sf"/>
</dbReference>
<sequence>MEGAHANGVRVIAVASGRSDEATLQDEGAEAVLSDLRDTEVLVKLVRGDDRRPK</sequence>
<name>A0ABP7IWM1_9ACTN</name>
<dbReference type="EMBL" id="BAABDE010000028">
    <property type="protein sequence ID" value="GAA3828106.1"/>
    <property type="molecule type" value="Genomic_DNA"/>
</dbReference>
<accession>A0ABP7IWM1</accession>
<organism evidence="1 2">
    <name type="scientific">Streptomyces coacervatus</name>
    <dbReference type="NCBI Taxonomy" id="647381"/>
    <lineage>
        <taxon>Bacteria</taxon>
        <taxon>Bacillati</taxon>
        <taxon>Actinomycetota</taxon>
        <taxon>Actinomycetes</taxon>
        <taxon>Kitasatosporales</taxon>
        <taxon>Streptomycetaceae</taxon>
        <taxon>Streptomyces</taxon>
    </lineage>
</organism>
<keyword evidence="2" id="KW-1185">Reference proteome</keyword>
<proteinExistence type="predicted"/>
<reference evidence="2" key="1">
    <citation type="journal article" date="2019" name="Int. J. Syst. Evol. Microbiol.">
        <title>The Global Catalogue of Microorganisms (GCM) 10K type strain sequencing project: providing services to taxonomists for standard genome sequencing and annotation.</title>
        <authorList>
            <consortium name="The Broad Institute Genomics Platform"/>
            <consortium name="The Broad Institute Genome Sequencing Center for Infectious Disease"/>
            <person name="Wu L."/>
            <person name="Ma J."/>
        </authorList>
    </citation>
    <scope>NUCLEOTIDE SEQUENCE [LARGE SCALE GENOMIC DNA]</scope>
    <source>
        <strain evidence="2">JCM 17138</strain>
    </source>
</reference>
<evidence type="ECO:0000313" key="1">
    <source>
        <dbReference type="EMBL" id="GAA3828106.1"/>
    </source>
</evidence>
<dbReference type="Gene3D" id="3.40.50.1000">
    <property type="entry name" value="HAD superfamily/HAD-like"/>
    <property type="match status" value="1"/>
</dbReference>